<dbReference type="Gene3D" id="3.20.20.140">
    <property type="entry name" value="Metal-dependent hydrolases"/>
    <property type="match status" value="1"/>
</dbReference>
<keyword evidence="4" id="KW-1185">Reference proteome</keyword>
<reference evidence="3 4" key="1">
    <citation type="submission" date="2020-08" db="EMBL/GenBank/DDBJ databases">
        <title>Cohnella phylogeny.</title>
        <authorList>
            <person name="Dunlap C."/>
        </authorList>
    </citation>
    <scope>NUCLEOTIDE SEQUENCE [LARGE SCALE GENOMIC DNA]</scope>
    <source>
        <strain evidence="3 4">DSM 28246</strain>
    </source>
</reference>
<dbReference type="Proteomes" id="UP000547209">
    <property type="component" value="Unassembled WGS sequence"/>
</dbReference>
<dbReference type="Pfam" id="PF04909">
    <property type="entry name" value="Amidohydro_2"/>
    <property type="match status" value="1"/>
</dbReference>
<organism evidence="3 4">
    <name type="scientific">Cohnella nanjingensis</name>
    <dbReference type="NCBI Taxonomy" id="1387779"/>
    <lineage>
        <taxon>Bacteria</taxon>
        <taxon>Bacillati</taxon>
        <taxon>Bacillota</taxon>
        <taxon>Bacilli</taxon>
        <taxon>Bacillales</taxon>
        <taxon>Paenibacillaceae</taxon>
        <taxon>Cohnella</taxon>
    </lineage>
</organism>
<evidence type="ECO:0000313" key="4">
    <source>
        <dbReference type="Proteomes" id="UP000547209"/>
    </source>
</evidence>
<dbReference type="InterPro" id="IPR032466">
    <property type="entry name" value="Metal_Hydrolase"/>
</dbReference>
<dbReference type="EMBL" id="JACJVP010000032">
    <property type="protein sequence ID" value="MBB6673063.1"/>
    <property type="molecule type" value="Genomic_DNA"/>
</dbReference>
<dbReference type="PANTHER" id="PTHR43569:SF2">
    <property type="entry name" value="AMIDOHYDROLASE-RELATED DOMAIN-CONTAINING PROTEIN"/>
    <property type="match status" value="1"/>
</dbReference>
<evidence type="ECO:0000256" key="1">
    <source>
        <dbReference type="ARBA" id="ARBA00038310"/>
    </source>
</evidence>
<name>A0A7X0RT68_9BACL</name>
<dbReference type="GO" id="GO:0016787">
    <property type="term" value="F:hydrolase activity"/>
    <property type="evidence" value="ECO:0007669"/>
    <property type="project" value="UniProtKB-KW"/>
</dbReference>
<proteinExistence type="inferred from homology"/>
<evidence type="ECO:0000313" key="3">
    <source>
        <dbReference type="EMBL" id="MBB6673063.1"/>
    </source>
</evidence>
<sequence length="198" mass="22172">MWNSPLRKKRANLICAAIRLCFYSPESEPFDEIFLQQGICQYDWPDGKDTSGRNGLTFDVVVFPNHLNLVPLLSEKFPNLRIVIDHLAKPPFGSDGWEEWARQLKQAAENPNVFAKLSGLNTAAGNGWSAEVLRPCIAYAMDVFGAERLMFGSDWPVAILNGSYDEVWEETHLALSEFAASERAAVFGGTAARFYRIP</sequence>
<gene>
    <name evidence="3" type="ORF">H7C19_20480</name>
</gene>
<protein>
    <submittedName>
        <fullName evidence="3">Amidohydrolase family protein</fullName>
    </submittedName>
</protein>
<keyword evidence="3" id="KW-0378">Hydrolase</keyword>
<evidence type="ECO:0000259" key="2">
    <source>
        <dbReference type="Pfam" id="PF04909"/>
    </source>
</evidence>
<accession>A0A7X0RT68</accession>
<comment type="similarity">
    <text evidence="1">Belongs to the metallo-dependent hydrolases superfamily.</text>
</comment>
<dbReference type="PANTHER" id="PTHR43569">
    <property type="entry name" value="AMIDOHYDROLASE"/>
    <property type="match status" value="1"/>
</dbReference>
<dbReference type="InterPro" id="IPR006680">
    <property type="entry name" value="Amidohydro-rel"/>
</dbReference>
<comment type="caution">
    <text evidence="3">The sequence shown here is derived from an EMBL/GenBank/DDBJ whole genome shotgun (WGS) entry which is preliminary data.</text>
</comment>
<dbReference type="SUPFAM" id="SSF51556">
    <property type="entry name" value="Metallo-dependent hydrolases"/>
    <property type="match status" value="1"/>
</dbReference>
<feature type="domain" description="Amidohydrolase-related" evidence="2">
    <location>
        <begin position="73"/>
        <end position="197"/>
    </location>
</feature>
<dbReference type="AlphaFoldDB" id="A0A7X0RT68"/>
<dbReference type="InterPro" id="IPR052350">
    <property type="entry name" value="Metallo-dep_Lactonases"/>
</dbReference>